<gene>
    <name evidence="6" type="ORF">C0Q70_00246</name>
</gene>
<dbReference type="SUPFAM" id="SSF109993">
    <property type="entry name" value="VPS9 domain"/>
    <property type="match status" value="1"/>
</dbReference>
<evidence type="ECO:0000259" key="5">
    <source>
        <dbReference type="PROSITE" id="PS51205"/>
    </source>
</evidence>
<proteinExistence type="predicted"/>
<evidence type="ECO:0000256" key="1">
    <source>
        <dbReference type="ARBA" id="ARBA00022658"/>
    </source>
</evidence>
<feature type="domain" description="VPS9" evidence="5">
    <location>
        <begin position="1705"/>
        <end position="1838"/>
    </location>
</feature>
<dbReference type="InterPro" id="IPR011993">
    <property type="entry name" value="PH-like_dom_sf"/>
</dbReference>
<dbReference type="InterPro" id="IPR003409">
    <property type="entry name" value="MORN"/>
</dbReference>
<feature type="region of interest" description="Disordered" evidence="4">
    <location>
        <begin position="686"/>
        <end position="709"/>
    </location>
</feature>
<feature type="repeat" description="RCC1" evidence="3">
    <location>
        <begin position="108"/>
        <end position="162"/>
    </location>
</feature>
<feature type="region of interest" description="Disordered" evidence="4">
    <location>
        <begin position="530"/>
        <end position="554"/>
    </location>
</feature>
<evidence type="ECO:0000256" key="2">
    <source>
        <dbReference type="ARBA" id="ARBA00022737"/>
    </source>
</evidence>
<evidence type="ECO:0000313" key="6">
    <source>
        <dbReference type="EMBL" id="PVD37648.1"/>
    </source>
</evidence>
<reference evidence="6 7" key="1">
    <citation type="submission" date="2018-04" db="EMBL/GenBank/DDBJ databases">
        <title>The genome of golden apple snail Pomacea canaliculata provides insight into stress tolerance and invasive adaptation.</title>
        <authorList>
            <person name="Liu C."/>
            <person name="Liu B."/>
            <person name="Ren Y."/>
            <person name="Zhang Y."/>
            <person name="Wang H."/>
            <person name="Li S."/>
            <person name="Jiang F."/>
            <person name="Yin L."/>
            <person name="Zhang G."/>
            <person name="Qian W."/>
            <person name="Fan W."/>
        </authorList>
    </citation>
    <scope>NUCLEOTIDE SEQUENCE [LARGE SCALE GENOMIC DNA]</scope>
    <source>
        <strain evidence="6">SZHN2017</strain>
        <tissue evidence="6">Muscle</tissue>
    </source>
</reference>
<dbReference type="InterPro" id="IPR057248">
    <property type="entry name" value="Alsin-like_PH"/>
</dbReference>
<dbReference type="InterPro" id="IPR035899">
    <property type="entry name" value="DBL_dom_sf"/>
</dbReference>
<dbReference type="PROSITE" id="PS50012">
    <property type="entry name" value="RCC1_3"/>
    <property type="match status" value="4"/>
</dbReference>
<dbReference type="Gene3D" id="2.130.10.30">
    <property type="entry name" value="Regulator of chromosome condensation 1/beta-lactamase-inhibitor protein II"/>
    <property type="match status" value="2"/>
</dbReference>
<accession>A0A2T7PW61</accession>
<dbReference type="InterPro" id="IPR051984">
    <property type="entry name" value="Alsin"/>
</dbReference>
<dbReference type="Proteomes" id="UP000245119">
    <property type="component" value="Linkage Group LG1"/>
</dbReference>
<comment type="caution">
    <text evidence="6">The sequence shown here is derived from an EMBL/GenBank/DDBJ whole genome shotgun (WGS) entry which is preliminary data.</text>
</comment>
<organism evidence="6 7">
    <name type="scientific">Pomacea canaliculata</name>
    <name type="common">Golden apple snail</name>
    <dbReference type="NCBI Taxonomy" id="400727"/>
    <lineage>
        <taxon>Eukaryota</taxon>
        <taxon>Metazoa</taxon>
        <taxon>Spiralia</taxon>
        <taxon>Lophotrochozoa</taxon>
        <taxon>Mollusca</taxon>
        <taxon>Gastropoda</taxon>
        <taxon>Caenogastropoda</taxon>
        <taxon>Architaenioglossa</taxon>
        <taxon>Ampullarioidea</taxon>
        <taxon>Ampullariidae</taxon>
        <taxon>Pomacea</taxon>
    </lineage>
</organism>
<feature type="compositionally biased region" description="Pro residues" evidence="4">
    <location>
        <begin position="55"/>
        <end position="64"/>
    </location>
</feature>
<evidence type="ECO:0000313" key="7">
    <source>
        <dbReference type="Proteomes" id="UP000245119"/>
    </source>
</evidence>
<dbReference type="STRING" id="400727.A0A2T7PW61"/>
<dbReference type="Gene3D" id="2.20.110.10">
    <property type="entry name" value="Histone H3 K4-specific methyltransferase SET7/9 N-terminal domain"/>
    <property type="match status" value="3"/>
</dbReference>
<feature type="compositionally biased region" description="Low complexity" evidence="4">
    <location>
        <begin position="693"/>
        <end position="709"/>
    </location>
</feature>
<dbReference type="Pfam" id="PF26202">
    <property type="entry name" value="HA_Alsin"/>
    <property type="match status" value="1"/>
</dbReference>
<feature type="compositionally biased region" description="Basic and acidic residues" evidence="4">
    <location>
        <begin position="387"/>
        <end position="404"/>
    </location>
</feature>
<dbReference type="Gene3D" id="1.20.1050.80">
    <property type="entry name" value="VPS9 domain"/>
    <property type="match status" value="1"/>
</dbReference>
<dbReference type="InterPro" id="IPR059093">
    <property type="entry name" value="HA_Alsin"/>
</dbReference>
<dbReference type="SUPFAM" id="SSF48065">
    <property type="entry name" value="DBL homology domain (DH-domain)"/>
    <property type="match status" value="1"/>
</dbReference>
<feature type="compositionally biased region" description="Low complexity" evidence="4">
    <location>
        <begin position="26"/>
        <end position="54"/>
    </location>
</feature>
<dbReference type="Pfam" id="PF00415">
    <property type="entry name" value="RCC1"/>
    <property type="match status" value="2"/>
</dbReference>
<evidence type="ECO:0000256" key="4">
    <source>
        <dbReference type="SAM" id="MobiDB-lite"/>
    </source>
</evidence>
<dbReference type="InterPro" id="IPR037191">
    <property type="entry name" value="VPS9_dom_sf"/>
</dbReference>
<dbReference type="Pfam" id="PF25383">
    <property type="entry name" value="PH_alsin"/>
    <property type="match status" value="1"/>
</dbReference>
<feature type="region of interest" description="Disordered" evidence="4">
    <location>
        <begin position="634"/>
        <end position="669"/>
    </location>
</feature>
<dbReference type="InterPro" id="IPR000408">
    <property type="entry name" value="Reg_chr_condens"/>
</dbReference>
<feature type="compositionally biased region" description="Polar residues" evidence="4">
    <location>
        <begin position="358"/>
        <end position="386"/>
    </location>
</feature>
<dbReference type="SUPFAM" id="SSF50985">
    <property type="entry name" value="RCC1/BLIP-II"/>
    <property type="match status" value="2"/>
</dbReference>
<keyword evidence="1" id="KW-0344">Guanine-nucleotide releasing factor</keyword>
<feature type="region of interest" description="Disordered" evidence="4">
    <location>
        <begin position="358"/>
        <end position="404"/>
    </location>
</feature>
<dbReference type="GO" id="GO:0005085">
    <property type="term" value="F:guanyl-nucleotide exchange factor activity"/>
    <property type="evidence" value="ECO:0007669"/>
    <property type="project" value="UniProtKB-KW"/>
</dbReference>
<dbReference type="Gene3D" id="2.30.29.30">
    <property type="entry name" value="Pleckstrin-homology domain (PH domain)/Phosphotyrosine-binding domain (PTB)"/>
    <property type="match status" value="1"/>
</dbReference>
<keyword evidence="2" id="KW-0677">Repeat</keyword>
<feature type="repeat" description="RCC1" evidence="3">
    <location>
        <begin position="163"/>
        <end position="228"/>
    </location>
</feature>
<dbReference type="GO" id="GO:0005737">
    <property type="term" value="C:cytoplasm"/>
    <property type="evidence" value="ECO:0007669"/>
    <property type="project" value="UniProtKB-ARBA"/>
</dbReference>
<dbReference type="PROSITE" id="PS51205">
    <property type="entry name" value="VPS9"/>
    <property type="match status" value="1"/>
</dbReference>
<dbReference type="InterPro" id="IPR009091">
    <property type="entry name" value="RCC1/BLIP-II"/>
</dbReference>
<dbReference type="PANTHER" id="PTHR46089">
    <property type="entry name" value="ALSIN HOMOLOG"/>
    <property type="match status" value="1"/>
</dbReference>
<dbReference type="EMBL" id="PZQS01000001">
    <property type="protein sequence ID" value="PVD37648.1"/>
    <property type="molecule type" value="Genomic_DNA"/>
</dbReference>
<dbReference type="Pfam" id="PF02493">
    <property type="entry name" value="MORN"/>
    <property type="match status" value="6"/>
</dbReference>
<dbReference type="InterPro" id="IPR003123">
    <property type="entry name" value="VPS9"/>
</dbReference>
<feature type="compositionally biased region" description="Polar residues" evidence="4">
    <location>
        <begin position="16"/>
        <end position="25"/>
    </location>
</feature>
<evidence type="ECO:0000256" key="3">
    <source>
        <dbReference type="PROSITE-ProRule" id="PRU00235"/>
    </source>
</evidence>
<dbReference type="PROSITE" id="PS00626">
    <property type="entry name" value="RCC1_2"/>
    <property type="match status" value="2"/>
</dbReference>
<dbReference type="OrthoDB" id="284854at2759"/>
<feature type="repeat" description="RCC1" evidence="3">
    <location>
        <begin position="758"/>
        <end position="807"/>
    </location>
</feature>
<name>A0A2T7PW61_POMCA</name>
<dbReference type="Pfam" id="PF02204">
    <property type="entry name" value="VPS9"/>
    <property type="match status" value="1"/>
</dbReference>
<dbReference type="SMART" id="SM00698">
    <property type="entry name" value="MORN"/>
    <property type="match status" value="7"/>
</dbReference>
<dbReference type="PANTHER" id="PTHR46089:SF2">
    <property type="entry name" value="ALSIN HOMOLOG"/>
    <property type="match status" value="1"/>
</dbReference>
<keyword evidence="7" id="KW-1185">Reference proteome</keyword>
<feature type="region of interest" description="Disordered" evidence="4">
    <location>
        <begin position="10"/>
        <end position="64"/>
    </location>
</feature>
<protein>
    <recommendedName>
        <fullName evidence="5">VPS9 domain-containing protein</fullName>
    </recommendedName>
</protein>
<feature type="repeat" description="RCC1" evidence="3">
    <location>
        <begin position="229"/>
        <end position="278"/>
    </location>
</feature>
<dbReference type="Pfam" id="PF13540">
    <property type="entry name" value="RCC1_2"/>
    <property type="match status" value="2"/>
</dbReference>
<dbReference type="SUPFAM" id="SSF50729">
    <property type="entry name" value="PH domain-like"/>
    <property type="match status" value="1"/>
</dbReference>
<dbReference type="Pfam" id="PF25389">
    <property type="entry name" value="DH_ALS2"/>
    <property type="match status" value="1"/>
</dbReference>
<sequence length="1838" mass="203549">MARALEIVVGVKRPASSHSSSQDRMQLQQPSSPESLPSHATLSPPQSPLTLSSPEPGPLSPSAPPSTVYAWKGFSGDISLHAYSILAPYEIRSISAGGGHVLFLTKEGLVFGRGHNAHGQLGLGKEYLGIAQAEPRMVINLKEHTVVAVSAGRSHSAAVCSTGKVFCWGDSADGQCGTGSLDKVLTPTEVKVTIQDGFCEHGVPKPELPVAIENVACGATHTLALSVEDEVWAWGCGEQLGLEDLHHAPVPRRIESLIGRRVLMVASGDSHSMALVQKVERTHRTLPSPSRHKKVSKEAVVTQKYYPSLCSRCNKEIYTYTDTNDTCIIDDVHECQVEDSGISSESCALGADDESCTFGSQMSSEKSVPSSLTTSEDTGRNSQSSEAEPKEARDSEDAGEHQEQLDEGFGDATLVKLQCPAGKELADNNSADLSMSHTKAGSTDDVFEKSSEEGVCQSTQTGIHKNSVAEVFSVTCTESEGEVWKQQSASQERVTQFEEKVTSLDGAGSPPCDTSTQQDSIFRKQLNDEAVSSGENLPTLPVEEDKATLQPQTQETSLSSWKSFLPYSTSMFETVKTITSKALDNIQNTMDSLVGQQNVELNDMSESKQKTSQDIGTAAGADLGAHTSAALMTDSSSSMEFGPEVSYSSHLHDSDRSSISPPTVPATVPAEDFQEGRQSLRTIEMKQQNLQRKTSTPSASKESETASETPVNNIIFDTEVWVWGDNRKGQLGLGDTLNSETCYDLDECEVHFSLMELLKVYTWGANNYNQLGHGDQGISPTRIKFMKGCCVWDVAAGTNHSIFLADAGSIKPAVFYSGKQPAKDVISTLHKASIPISVNDLKKLGWIRQVASGGDNCYCLLESSEASTGSAVYELASSERVFYQEMVKINIVLLKPLSKSSFYNVMDVFPFKSALHNLVASFIALTKKVGEGIVDLTEVVRENEDLMTANFFRFSSQFVEEFRRYSTFFADFLSIGGFEYCARIGSEFFDKYEIRDLPLQGGEDKTDKGDKASSRFRSSMQYPFFRLKDYSRLLQKIADNFEVNSNGSNLLQKAVLEWDSLKLTVTAEHKLADNTRAFWEGASPRLADALRIPSRRMLRDSKSHPLLMITAGRFSSHIFILFNDMFVHLQSNSHSIFPLETTWVETPVTDSDQHHSIVIMSPEDRLELTASSSAEKAEWVMALHSAINKVLRSQKDVGRRGSTERLTPPLVRHATHTFMKHPRWKDGVYVGTFLSGKLHGQGEIKWLDGRRYTGKFKQGLQNGHGVFVIPRGATSKESQEGNWKDGKLNGPGHIRYANGDEYKGHFKDGERFGHGVLKQGRHLSSSASIYVGEWLDDRRHGYGVQDDILKGEKYMGQWVEDHRHGSGIIVTLDGMYFEGNFYIDKLMGFGLMLTDDNSCYEGEFQDITQLAGKGTLTLPTGDKLDGTFNGSWNEGLKVNGTFIKCTSTTPERRSQFSQGIKSRYYGQLSVKADQKWEDIFRHCYATLGHDIDGRTNTAKAWEVVAVALSSGKKQLKEMQQKSTTKSKIQVAGLEQLETIPHQGGGILTTESFLAISNYLRRAFDTTYHPLGQLMENLVDVFRAAYVGVGAHPRLLQPAVNEVRSYIRRIYRVVRILFPELPVSGAPLHIYPKDFKHAPISTSTEEVNEFLQQHSEQDFIGEIVTASGLLYPILLPKIYPSLFDLYALYNDKDDERYWERITRLNRQGDMALMAYLGIDQKFWLMDDILLEDKSQKLSSTKDVCYASAVDALQQLSTAFSPLEKLLVIEKTFNEITQTVQATMSNQIVWCMDDLFPIFQFVVVRAKIHHLGAEINMVDDLMELHMEHGELGIMFTTLKA</sequence>
<dbReference type="SUPFAM" id="SSF82185">
    <property type="entry name" value="Histone H3 K4-specific methyltransferase SET7/9 N-terminal domain"/>
    <property type="match status" value="2"/>
</dbReference>